<dbReference type="EMBL" id="KN832870">
    <property type="protein sequence ID" value="KIN07108.1"/>
    <property type="molecule type" value="Genomic_DNA"/>
</dbReference>
<evidence type="ECO:0000256" key="1">
    <source>
        <dbReference type="SAM" id="Phobius"/>
    </source>
</evidence>
<dbReference type="HOGENOM" id="CLU_1928951_0_0_1"/>
<dbReference type="Proteomes" id="UP000054321">
    <property type="component" value="Unassembled WGS sequence"/>
</dbReference>
<dbReference type="OrthoDB" id="4191440at2759"/>
<feature type="transmembrane region" description="Helical" evidence="1">
    <location>
        <begin position="80"/>
        <end position="101"/>
    </location>
</feature>
<feature type="transmembrane region" description="Helical" evidence="1">
    <location>
        <begin position="53"/>
        <end position="74"/>
    </location>
</feature>
<dbReference type="InParanoid" id="A0A0C3DYH1"/>
<protein>
    <submittedName>
        <fullName evidence="2">Uncharacterized protein</fullName>
    </submittedName>
</protein>
<proteinExistence type="predicted"/>
<keyword evidence="3" id="KW-1185">Reference proteome</keyword>
<accession>A0A0C3DYH1</accession>
<evidence type="ECO:0000313" key="2">
    <source>
        <dbReference type="EMBL" id="KIN07108.1"/>
    </source>
</evidence>
<organism evidence="2 3">
    <name type="scientific">Oidiodendron maius (strain Zn)</name>
    <dbReference type="NCBI Taxonomy" id="913774"/>
    <lineage>
        <taxon>Eukaryota</taxon>
        <taxon>Fungi</taxon>
        <taxon>Dikarya</taxon>
        <taxon>Ascomycota</taxon>
        <taxon>Pezizomycotina</taxon>
        <taxon>Leotiomycetes</taxon>
        <taxon>Leotiomycetes incertae sedis</taxon>
        <taxon>Myxotrichaceae</taxon>
        <taxon>Oidiodendron</taxon>
    </lineage>
</organism>
<gene>
    <name evidence="2" type="ORF">OIDMADRAFT_15991</name>
</gene>
<name>A0A0C3DYH1_OIDMZ</name>
<evidence type="ECO:0000313" key="3">
    <source>
        <dbReference type="Proteomes" id="UP000054321"/>
    </source>
</evidence>
<keyword evidence="1" id="KW-0472">Membrane</keyword>
<dbReference type="AlphaFoldDB" id="A0A0C3DYH1"/>
<feature type="transmembrane region" description="Helical" evidence="1">
    <location>
        <begin position="6"/>
        <end position="26"/>
    </location>
</feature>
<feature type="non-terminal residue" evidence="2">
    <location>
        <position position="137"/>
    </location>
</feature>
<reference evidence="2 3" key="1">
    <citation type="submission" date="2014-04" db="EMBL/GenBank/DDBJ databases">
        <authorList>
            <consortium name="DOE Joint Genome Institute"/>
            <person name="Kuo A."/>
            <person name="Martino E."/>
            <person name="Perotto S."/>
            <person name="Kohler A."/>
            <person name="Nagy L.G."/>
            <person name="Floudas D."/>
            <person name="Copeland A."/>
            <person name="Barry K.W."/>
            <person name="Cichocki N."/>
            <person name="Veneault-Fourrey C."/>
            <person name="LaButti K."/>
            <person name="Lindquist E.A."/>
            <person name="Lipzen A."/>
            <person name="Lundell T."/>
            <person name="Morin E."/>
            <person name="Murat C."/>
            <person name="Sun H."/>
            <person name="Tunlid A."/>
            <person name="Henrissat B."/>
            <person name="Grigoriev I.V."/>
            <person name="Hibbett D.S."/>
            <person name="Martin F."/>
            <person name="Nordberg H.P."/>
            <person name="Cantor M.N."/>
            <person name="Hua S.X."/>
        </authorList>
    </citation>
    <scope>NUCLEOTIDE SEQUENCE [LARGE SCALE GENOMIC DNA]</scope>
    <source>
        <strain evidence="2 3">Zn</strain>
    </source>
</reference>
<sequence length="137" mass="15122">MGGGVVSGVIRFLCHLPLGFYFTTALKHWKLVRKHADILLGPPLSHKIKVGELFAGPFGTFAFAWNFVMWIPTIMSPNPLLLYLGIVDTLIVIALIVATSIETTYVGKSKYQCAQIPPNGTADQSLIFFERARAINM</sequence>
<keyword evidence="1" id="KW-1133">Transmembrane helix</keyword>
<reference evidence="3" key="2">
    <citation type="submission" date="2015-01" db="EMBL/GenBank/DDBJ databases">
        <title>Evolutionary Origins and Diversification of the Mycorrhizal Mutualists.</title>
        <authorList>
            <consortium name="DOE Joint Genome Institute"/>
            <consortium name="Mycorrhizal Genomics Consortium"/>
            <person name="Kohler A."/>
            <person name="Kuo A."/>
            <person name="Nagy L.G."/>
            <person name="Floudas D."/>
            <person name="Copeland A."/>
            <person name="Barry K.W."/>
            <person name="Cichocki N."/>
            <person name="Veneault-Fourrey C."/>
            <person name="LaButti K."/>
            <person name="Lindquist E.A."/>
            <person name="Lipzen A."/>
            <person name="Lundell T."/>
            <person name="Morin E."/>
            <person name="Murat C."/>
            <person name="Riley R."/>
            <person name="Ohm R."/>
            <person name="Sun H."/>
            <person name="Tunlid A."/>
            <person name="Henrissat B."/>
            <person name="Grigoriev I.V."/>
            <person name="Hibbett D.S."/>
            <person name="Martin F."/>
        </authorList>
    </citation>
    <scope>NUCLEOTIDE SEQUENCE [LARGE SCALE GENOMIC DNA]</scope>
    <source>
        <strain evidence="3">Zn</strain>
    </source>
</reference>
<keyword evidence="1" id="KW-0812">Transmembrane</keyword>